<proteinExistence type="predicted"/>
<gene>
    <name evidence="4" type="ORF">QLQ12_30795</name>
</gene>
<keyword evidence="4" id="KW-0413">Isomerase</keyword>
<comment type="caution">
    <text evidence="4">The sequence shown here is derived from an EMBL/GenBank/DDBJ whole genome shotgun (WGS) entry which is preliminary data.</text>
</comment>
<protein>
    <submittedName>
        <fullName evidence="4">4'-phosphopantetheinyl transferase superfamily protein</fullName>
    </submittedName>
</protein>
<dbReference type="SUPFAM" id="SSF56214">
    <property type="entry name" value="4'-phosphopantetheinyl transferase"/>
    <property type="match status" value="1"/>
</dbReference>
<evidence type="ECO:0000313" key="5">
    <source>
        <dbReference type="Proteomes" id="UP001241758"/>
    </source>
</evidence>
<dbReference type="Proteomes" id="UP001241758">
    <property type="component" value="Unassembled WGS sequence"/>
</dbReference>
<feature type="compositionally biased region" description="Basic residues" evidence="2">
    <location>
        <begin position="36"/>
        <end position="45"/>
    </location>
</feature>
<evidence type="ECO:0000256" key="1">
    <source>
        <dbReference type="ARBA" id="ARBA00022679"/>
    </source>
</evidence>
<dbReference type="InterPro" id="IPR037143">
    <property type="entry name" value="4-PPantetheinyl_Trfase_dom_sf"/>
</dbReference>
<evidence type="ECO:0000259" key="3">
    <source>
        <dbReference type="Pfam" id="PF01648"/>
    </source>
</evidence>
<accession>A0ABT6WTN2</accession>
<feature type="region of interest" description="Disordered" evidence="2">
    <location>
        <begin position="1"/>
        <end position="62"/>
    </location>
</feature>
<evidence type="ECO:0000256" key="2">
    <source>
        <dbReference type="SAM" id="MobiDB-lite"/>
    </source>
</evidence>
<feature type="domain" description="4'-phosphopantetheinyl transferase" evidence="3">
    <location>
        <begin position="62"/>
        <end position="99"/>
    </location>
</feature>
<dbReference type="GO" id="GO:0016740">
    <property type="term" value="F:transferase activity"/>
    <property type="evidence" value="ECO:0007669"/>
    <property type="project" value="UniProtKB-KW"/>
</dbReference>
<dbReference type="EMBL" id="JASCTH010000023">
    <property type="protein sequence ID" value="MDI6103011.1"/>
    <property type="molecule type" value="Genomic_DNA"/>
</dbReference>
<dbReference type="Pfam" id="PF01648">
    <property type="entry name" value="ACPS"/>
    <property type="match status" value="1"/>
</dbReference>
<evidence type="ECO:0000313" key="4">
    <source>
        <dbReference type="EMBL" id="MDI6103011.1"/>
    </source>
</evidence>
<organism evidence="4 5">
    <name type="scientific">Actinoplanes sandaracinus</name>
    <dbReference type="NCBI Taxonomy" id="3045177"/>
    <lineage>
        <taxon>Bacteria</taxon>
        <taxon>Bacillati</taxon>
        <taxon>Actinomycetota</taxon>
        <taxon>Actinomycetes</taxon>
        <taxon>Micromonosporales</taxon>
        <taxon>Micromonosporaceae</taxon>
        <taxon>Actinoplanes</taxon>
    </lineage>
</organism>
<reference evidence="4 5" key="1">
    <citation type="submission" date="2023-05" db="EMBL/GenBank/DDBJ databases">
        <title>Actinoplanes sp. NEAU-A12 genome sequencing.</title>
        <authorList>
            <person name="Wang Z.-S."/>
        </authorList>
    </citation>
    <scope>NUCLEOTIDE SEQUENCE [LARGE SCALE GENOMIC DNA]</scope>
    <source>
        <strain evidence="4 5">NEAU-A12</strain>
    </source>
</reference>
<dbReference type="Gene3D" id="3.90.470.20">
    <property type="entry name" value="4'-phosphopantetheinyl transferase domain"/>
    <property type="match status" value="1"/>
</dbReference>
<sequence>MGHARRRAAGAHRLAQHSRTLTSGPVSPGNRPGPVHGRHRHRPNRARPLPGPRSGRCPAGLSEQAAQRVLTRFWVGKEAVLKATGDGLRLPMNRLELAGPGIPPAVHRWADRPGAVPLLRLTHLRDEETHQAALAVLDPRTHRVREFTAATRLV</sequence>
<dbReference type="GO" id="GO:0016853">
    <property type="term" value="F:isomerase activity"/>
    <property type="evidence" value="ECO:0007669"/>
    <property type="project" value="UniProtKB-KW"/>
</dbReference>
<dbReference type="InterPro" id="IPR008278">
    <property type="entry name" value="4-PPantetheinyl_Trfase_dom"/>
</dbReference>
<keyword evidence="1 4" id="KW-0808">Transferase</keyword>
<keyword evidence="5" id="KW-1185">Reference proteome</keyword>
<name>A0ABT6WTN2_9ACTN</name>
<feature type="compositionally biased region" description="Basic residues" evidence="2">
    <location>
        <begin position="1"/>
        <end position="16"/>
    </location>
</feature>